<keyword evidence="9" id="KW-0472">Membrane</keyword>
<evidence type="ECO:0000256" key="3">
    <source>
        <dbReference type="ARBA" id="ARBA00038980"/>
    </source>
</evidence>
<dbReference type="InterPro" id="IPR016161">
    <property type="entry name" value="Ald_DH/histidinol_DH"/>
</dbReference>
<proteinExistence type="inferred from homology"/>
<dbReference type="InterPro" id="IPR016162">
    <property type="entry name" value="Ald_DH_N"/>
</dbReference>
<reference evidence="11" key="2">
    <citation type="submission" date="2021-01" db="UniProtKB">
        <authorList>
            <consortium name="EnsemblPlants"/>
        </authorList>
    </citation>
    <scope>IDENTIFICATION</scope>
</reference>
<evidence type="ECO:0000256" key="4">
    <source>
        <dbReference type="ARBA" id="ARBA00040853"/>
    </source>
</evidence>
<dbReference type="Gramene" id="QL03p008356:mrna">
    <property type="protein sequence ID" value="QL03p008356:mrna"/>
    <property type="gene ID" value="QL03p008356"/>
</dbReference>
<dbReference type="Pfam" id="PF00171">
    <property type="entry name" value="Aldedh"/>
    <property type="match status" value="1"/>
</dbReference>
<evidence type="ECO:0000313" key="12">
    <source>
        <dbReference type="Proteomes" id="UP000594261"/>
    </source>
</evidence>
<dbReference type="EMBL" id="LRBV02000003">
    <property type="status" value="NOT_ANNOTATED_CDS"/>
    <property type="molecule type" value="Genomic_DNA"/>
</dbReference>
<keyword evidence="9" id="KW-1133">Transmembrane helix</keyword>
<comment type="similarity">
    <text evidence="1">Belongs to the aldehyde dehydrogenase family.</text>
</comment>
<organism evidence="11 12">
    <name type="scientific">Quercus lobata</name>
    <name type="common">Valley oak</name>
    <dbReference type="NCBI Taxonomy" id="97700"/>
    <lineage>
        <taxon>Eukaryota</taxon>
        <taxon>Viridiplantae</taxon>
        <taxon>Streptophyta</taxon>
        <taxon>Embryophyta</taxon>
        <taxon>Tracheophyta</taxon>
        <taxon>Spermatophyta</taxon>
        <taxon>Magnoliopsida</taxon>
        <taxon>eudicotyledons</taxon>
        <taxon>Gunneridae</taxon>
        <taxon>Pentapetalae</taxon>
        <taxon>rosids</taxon>
        <taxon>fabids</taxon>
        <taxon>Fagales</taxon>
        <taxon>Fagaceae</taxon>
        <taxon>Quercus</taxon>
    </lineage>
</organism>
<evidence type="ECO:0000256" key="2">
    <source>
        <dbReference type="ARBA" id="ARBA00023002"/>
    </source>
</evidence>
<feature type="domain" description="Aldehyde dehydrogenase" evidence="10">
    <location>
        <begin position="14"/>
        <end position="64"/>
    </location>
</feature>
<evidence type="ECO:0000313" key="11">
    <source>
        <dbReference type="EnsemblPlants" id="QL03p008356:mrna"/>
    </source>
</evidence>
<protein>
    <recommendedName>
        <fullName evidence="4">NADP-dependent glyceraldehyde-3-phosphate dehydrogenase</fullName>
        <ecNumber evidence="3">1.2.1.9</ecNumber>
    </recommendedName>
    <alternativeName>
        <fullName evidence="5">Glyceraldehyde-3-phosphate dehydrogenase [NADP(+)]</fullName>
    </alternativeName>
    <alternativeName>
        <fullName evidence="6">Non-phosphorylating glyceraldehyde 3-phosphate dehydrogenase</fullName>
    </alternativeName>
    <alternativeName>
        <fullName evidence="7">Triosephosphate dehydrogenase</fullName>
    </alternativeName>
</protein>
<reference evidence="11 12" key="1">
    <citation type="journal article" date="2016" name="G3 (Bethesda)">
        <title>First Draft Assembly and Annotation of the Genome of a California Endemic Oak Quercus lobata Nee (Fagaceae).</title>
        <authorList>
            <person name="Sork V.L."/>
            <person name="Fitz-Gibbon S.T."/>
            <person name="Puiu D."/>
            <person name="Crepeau M."/>
            <person name="Gugger P.F."/>
            <person name="Sherman R."/>
            <person name="Stevens K."/>
            <person name="Langley C.H."/>
            <person name="Pellegrini M."/>
            <person name="Salzberg S.L."/>
        </authorList>
    </citation>
    <scope>NUCLEOTIDE SEQUENCE [LARGE SCALE GENOMIC DNA]</scope>
    <source>
        <strain evidence="11 12">cv. SW786</strain>
    </source>
</reference>
<dbReference type="Gene3D" id="3.40.605.10">
    <property type="entry name" value="Aldehyde Dehydrogenase, Chain A, domain 1"/>
    <property type="match status" value="1"/>
</dbReference>
<dbReference type="PANTHER" id="PTHR42991">
    <property type="entry name" value="ALDEHYDE DEHYDROGENASE"/>
    <property type="match status" value="1"/>
</dbReference>
<keyword evidence="2" id="KW-0560">Oxidoreductase</keyword>
<evidence type="ECO:0000256" key="7">
    <source>
        <dbReference type="ARBA" id="ARBA00043052"/>
    </source>
</evidence>
<evidence type="ECO:0000256" key="1">
    <source>
        <dbReference type="ARBA" id="ARBA00009986"/>
    </source>
</evidence>
<evidence type="ECO:0000256" key="6">
    <source>
        <dbReference type="ARBA" id="ARBA00042646"/>
    </source>
</evidence>
<dbReference type="PANTHER" id="PTHR42991:SF1">
    <property type="entry name" value="ALDEHYDE DEHYDROGENASE"/>
    <property type="match status" value="1"/>
</dbReference>
<evidence type="ECO:0000256" key="5">
    <source>
        <dbReference type="ARBA" id="ARBA00042470"/>
    </source>
</evidence>
<comment type="catalytic activity">
    <reaction evidence="8">
        <text>D-glyceraldehyde 3-phosphate + NADP(+) + H2O = (2R)-3-phosphoglycerate + NADPH + 2 H(+)</text>
        <dbReference type="Rhea" id="RHEA:14669"/>
        <dbReference type="ChEBI" id="CHEBI:15377"/>
        <dbReference type="ChEBI" id="CHEBI:15378"/>
        <dbReference type="ChEBI" id="CHEBI:57783"/>
        <dbReference type="ChEBI" id="CHEBI:58272"/>
        <dbReference type="ChEBI" id="CHEBI:58349"/>
        <dbReference type="ChEBI" id="CHEBI:59776"/>
        <dbReference type="EC" id="1.2.1.9"/>
    </reaction>
</comment>
<name>A0A7N2R0Q4_QUELO</name>
<dbReference type="EnsemblPlants" id="QL03p008356:mrna">
    <property type="protein sequence ID" value="QL03p008356:mrna"/>
    <property type="gene ID" value="QL03p008356"/>
</dbReference>
<keyword evidence="12" id="KW-1185">Reference proteome</keyword>
<feature type="transmembrane region" description="Helical" evidence="9">
    <location>
        <begin position="12"/>
        <end position="31"/>
    </location>
</feature>
<evidence type="ECO:0000259" key="10">
    <source>
        <dbReference type="Pfam" id="PF00171"/>
    </source>
</evidence>
<accession>A0A7N2R0Q4</accession>
<sequence length="73" mass="7857">MALLIELSCGIKCLSVIFYIPLGVVLAIPPFNYPVNLVLSKIAPALIAGNSIVLKPPTPQEILHPCVQEILVH</sequence>
<dbReference type="EC" id="1.2.1.9" evidence="3"/>
<dbReference type="InterPro" id="IPR015590">
    <property type="entry name" value="Aldehyde_DH_dom"/>
</dbReference>
<dbReference type="InParanoid" id="A0A7N2R0Q4"/>
<dbReference type="Proteomes" id="UP000594261">
    <property type="component" value="Chromosome 3"/>
</dbReference>
<dbReference type="InterPro" id="IPR051020">
    <property type="entry name" value="ALDH-related_metabolic_enz"/>
</dbReference>
<evidence type="ECO:0000256" key="9">
    <source>
        <dbReference type="SAM" id="Phobius"/>
    </source>
</evidence>
<dbReference type="AlphaFoldDB" id="A0A7N2R0Q4"/>
<evidence type="ECO:0000256" key="8">
    <source>
        <dbReference type="ARBA" id="ARBA00049186"/>
    </source>
</evidence>
<dbReference type="GO" id="GO:0008886">
    <property type="term" value="F:glyceraldehyde-3-phosphate dehydrogenase (NADP+) (non-phosphorylating) activity"/>
    <property type="evidence" value="ECO:0007669"/>
    <property type="project" value="UniProtKB-EC"/>
</dbReference>
<keyword evidence="9" id="KW-0812">Transmembrane</keyword>
<dbReference type="SUPFAM" id="SSF53720">
    <property type="entry name" value="ALDH-like"/>
    <property type="match status" value="1"/>
</dbReference>
<dbReference type="GO" id="GO:0008911">
    <property type="term" value="F:lactaldehyde dehydrogenase (NAD+) activity"/>
    <property type="evidence" value="ECO:0007669"/>
    <property type="project" value="TreeGrafter"/>
</dbReference>